<dbReference type="PANTHER" id="PTHR12121">
    <property type="entry name" value="CARBON CATABOLITE REPRESSOR PROTEIN 4"/>
    <property type="match status" value="1"/>
</dbReference>
<feature type="region of interest" description="Disordered" evidence="13">
    <location>
        <begin position="828"/>
        <end position="853"/>
    </location>
</feature>
<feature type="compositionally biased region" description="Polar residues" evidence="13">
    <location>
        <begin position="526"/>
        <end position="540"/>
    </location>
</feature>
<feature type="region of interest" description="Disordered" evidence="13">
    <location>
        <begin position="1038"/>
        <end position="1077"/>
    </location>
</feature>
<keyword evidence="7 12" id="KW-0378">Hydrolase</keyword>
<feature type="compositionally biased region" description="Polar residues" evidence="13">
    <location>
        <begin position="571"/>
        <end position="580"/>
    </location>
</feature>
<evidence type="ECO:0000256" key="2">
    <source>
        <dbReference type="ARBA" id="ARBA00004609"/>
    </source>
</evidence>
<dbReference type="InterPro" id="IPR050410">
    <property type="entry name" value="CCR4/nocturin_mRNA_transcr"/>
</dbReference>
<feature type="compositionally biased region" description="Low complexity" evidence="13">
    <location>
        <begin position="477"/>
        <end position="488"/>
    </location>
</feature>
<dbReference type="InterPro" id="IPR012946">
    <property type="entry name" value="X8"/>
</dbReference>
<proteinExistence type="inferred from homology"/>
<dbReference type="FunFam" id="1.20.58.1040:FF:000003">
    <property type="entry name" value="glucan endo-1,3-beta-glucosidase 7"/>
    <property type="match status" value="1"/>
</dbReference>
<keyword evidence="5" id="KW-0449">Lipoprotein</keyword>
<dbReference type="InterPro" id="IPR017853">
    <property type="entry name" value="GH"/>
</dbReference>
<accession>A0A1R3IDM9</accession>
<comment type="caution">
    <text evidence="16">The sequence shown here is derived from an EMBL/GenBank/DDBJ whole genome shotgun (WGS) entry which is preliminary data.</text>
</comment>
<keyword evidence="9" id="KW-1015">Disulfide bond</keyword>
<dbReference type="InterPro" id="IPR036691">
    <property type="entry name" value="Endo/exonu/phosph_ase_sf"/>
</dbReference>
<dbReference type="Pfam" id="PF03372">
    <property type="entry name" value="Exo_endo_phos"/>
    <property type="match status" value="1"/>
</dbReference>
<evidence type="ECO:0000256" key="6">
    <source>
        <dbReference type="ARBA" id="ARBA00022729"/>
    </source>
</evidence>
<gene>
    <name evidence="16" type="ORF">COLO4_24000</name>
</gene>
<sequence>MTTIFLLLTTFLHLFTTTTAIGVNYGMAADNLPSPYAVANFIKTRTIFDSVKIYDTNPDVIKAFANTGISVTVTVGNGDIPALTNNDAAMRWVAEHISPFHPQTKFKYVCVGSEVLFSKNTDWINNLVPAMNSLHYALVKAGMPHIKVTTAHALNIFRRETVPSLMRFYDQSFFAPILQFHQRTKSPFMVNPYPYFSPDLSRRLNYALFKTNRGVYDKYTRKTYTNMFDALMDSTYMAMRALGFGDVEIAIGETGWPTQGDTTRPFATMENSISYNSHVIKEIVAGKGTPLMPNRSFETYMFALFNENAKIGPIDEKYWGLFKTDFTPVYNVGLLRHEQSSPTPNPSPANKDFCIPKDAASSAQLQANLDYACGQVDCKPIQPGGPCFDPNTVKSHAAFAMNSYFQTHGASTASCDFSGTGQVTTTDPIFNHSYQRPQPRSFSSASLELFRSMWRPHSSLRLKFLAATAYANTAVMSSSGRPYRGGRSQWRRGFSDRANSGGRGQLVTGDSHLNSVREGNLGIQRGTFSNQGSFQPQQFGYNPRPPSPYNYNQQQFRQPPPFHSHNRYQRPRQSFDQNQAARPFRPRNFKPWDYREWEYAKTPPPPHSERFIVLSYNILADYLASTHRNLYYHIPHHMMNWEWRKRNLMFELGLWSADIMCFQEVDKFQDLEEQLKCRGYSGIWKMRTGNAIDGCAIFWRTSRFKLLHEESIEFNKHELRDNVAQICVLELLSQNTPENEAAPLKSSANKVVVCNIHVLYNPKRGEIKLGQVRRLLERAHAVSKSWDDAPVVLCGDFNCTPKSPLYNFISEQKLDLSGVDRDKVSGQASAQITPPPRPYNNTNNTGVQSGDSSVQVPVTVDVKEAGMDKNASQSDTHKQINLDKNIKDASINNLSQSSDTMRDLSDKSCNNLQLEGIGSAQHDEVTKEIPHNAVDVAKAETESASFISVDCSEKSSSHCYSECKIPLNQMDDDMQRFAPSNDSCLQNACSDVTEMEHRGTDVTIHSNEGTDFDGIVMDDLSNKVSTDPEFLNASKSEISSTRSLCQTHPPDSVEISPPGRSGNQSSQSGVKDTVSPSVPCQVDFSGLSTGIDIEVEGKMDNLSLEDLTETMVEGGSINEDNNAFVAALYGNEDLYPANSGQSVTSDLDHSSTEFLSSHNSQFQLPSDEVLDDISSSLDPEDPEVEQVTYDPSVWSPMEIATATGSEDCNLIQHSLQLKSTYTEVKEFSGTRDSNGEPLVTSYNRRFLGTVDYIWRSEGLQTVRVLAPIPKHAMQWTPGFPTKKWGSDHIALASELAFSKDINNN</sequence>
<dbReference type="SUPFAM" id="SSF56219">
    <property type="entry name" value="DNase I-like"/>
    <property type="match status" value="1"/>
</dbReference>
<feature type="region of interest" description="Disordered" evidence="13">
    <location>
        <begin position="555"/>
        <end position="583"/>
    </location>
</feature>
<dbReference type="GO" id="GO:0006952">
    <property type="term" value="P:defense response"/>
    <property type="evidence" value="ECO:0007669"/>
    <property type="project" value="UniProtKB-KW"/>
</dbReference>
<feature type="signal peptide" evidence="14">
    <location>
        <begin position="1"/>
        <end position="20"/>
    </location>
</feature>
<dbReference type="SUPFAM" id="SSF51445">
    <property type="entry name" value="(Trans)glycosidases"/>
    <property type="match status" value="1"/>
</dbReference>
<dbReference type="OrthoDB" id="428734at2759"/>
<keyword evidence="17" id="KW-1185">Reference proteome</keyword>
<dbReference type="EC" id="3.2.1.39" evidence="4"/>
<evidence type="ECO:0000313" key="17">
    <source>
        <dbReference type="Proteomes" id="UP000187203"/>
    </source>
</evidence>
<evidence type="ECO:0000256" key="3">
    <source>
        <dbReference type="ARBA" id="ARBA00008773"/>
    </source>
</evidence>
<dbReference type="InterPro" id="IPR000490">
    <property type="entry name" value="Glyco_hydro_17"/>
</dbReference>
<dbReference type="SMART" id="SM00768">
    <property type="entry name" value="X8"/>
    <property type="match status" value="1"/>
</dbReference>
<evidence type="ECO:0000256" key="10">
    <source>
        <dbReference type="ARBA" id="ARBA00023295"/>
    </source>
</evidence>
<evidence type="ECO:0000259" key="15">
    <source>
        <dbReference type="SMART" id="SM00768"/>
    </source>
</evidence>
<keyword evidence="10 12" id="KW-0326">Glycosidase</keyword>
<name>A0A1R3IDM9_9ROSI</name>
<dbReference type="GO" id="GO:0005975">
    <property type="term" value="P:carbohydrate metabolic process"/>
    <property type="evidence" value="ECO:0007669"/>
    <property type="project" value="InterPro"/>
</dbReference>
<dbReference type="GO" id="GO:0005886">
    <property type="term" value="C:plasma membrane"/>
    <property type="evidence" value="ECO:0007669"/>
    <property type="project" value="UniProtKB-SubCell"/>
</dbReference>
<dbReference type="GO" id="GO:0042973">
    <property type="term" value="F:glucan endo-1,3-beta-D-glucosidase activity"/>
    <property type="evidence" value="ECO:0007669"/>
    <property type="project" value="UniProtKB-EC"/>
</dbReference>
<keyword evidence="5" id="KW-0325">Glycoprotein</keyword>
<evidence type="ECO:0000256" key="8">
    <source>
        <dbReference type="ARBA" id="ARBA00022821"/>
    </source>
</evidence>
<feature type="region of interest" description="Disordered" evidence="13">
    <location>
        <begin position="477"/>
        <end position="513"/>
    </location>
</feature>
<organism evidence="16 17">
    <name type="scientific">Corchorus olitorius</name>
    <dbReference type="NCBI Taxonomy" id="93759"/>
    <lineage>
        <taxon>Eukaryota</taxon>
        <taxon>Viridiplantae</taxon>
        <taxon>Streptophyta</taxon>
        <taxon>Embryophyta</taxon>
        <taxon>Tracheophyta</taxon>
        <taxon>Spermatophyta</taxon>
        <taxon>Magnoliopsida</taxon>
        <taxon>eudicotyledons</taxon>
        <taxon>Gunneridae</taxon>
        <taxon>Pentapetalae</taxon>
        <taxon>rosids</taxon>
        <taxon>malvids</taxon>
        <taxon>Malvales</taxon>
        <taxon>Malvaceae</taxon>
        <taxon>Grewioideae</taxon>
        <taxon>Apeibeae</taxon>
        <taxon>Corchorus</taxon>
    </lineage>
</organism>
<evidence type="ECO:0000256" key="13">
    <source>
        <dbReference type="SAM" id="MobiDB-lite"/>
    </source>
</evidence>
<protein>
    <recommendedName>
        <fullName evidence="4">glucan endo-1,3-beta-D-glucosidase</fullName>
        <ecNumber evidence="4">3.2.1.39</ecNumber>
    </recommendedName>
</protein>
<keyword evidence="5" id="KW-0336">GPI-anchor</keyword>
<comment type="catalytic activity">
    <reaction evidence="1">
        <text>Hydrolysis of (1-&gt;3)-beta-D-glucosidic linkages in (1-&gt;3)-beta-D-glucans.</text>
        <dbReference type="EC" id="3.2.1.39"/>
    </reaction>
</comment>
<dbReference type="Pfam" id="PF07983">
    <property type="entry name" value="X8"/>
    <property type="match status" value="1"/>
</dbReference>
<keyword evidence="6 14" id="KW-0732">Signal</keyword>
<dbReference type="Gene3D" id="3.20.20.80">
    <property type="entry name" value="Glycosidases"/>
    <property type="match status" value="1"/>
</dbReference>
<dbReference type="InterPro" id="IPR005135">
    <property type="entry name" value="Endo/exonuclease/phosphatase"/>
</dbReference>
<feature type="region of interest" description="Disordered" evidence="13">
    <location>
        <begin position="525"/>
        <end position="544"/>
    </location>
</feature>
<feature type="chain" id="PRO_5012684038" description="glucan endo-1,3-beta-D-glucosidase" evidence="14">
    <location>
        <begin position="21"/>
        <end position="1304"/>
    </location>
</feature>
<evidence type="ECO:0000256" key="11">
    <source>
        <dbReference type="RuleBase" id="RU004335"/>
    </source>
</evidence>
<dbReference type="PANTHER" id="PTHR12121:SF85">
    <property type="entry name" value="CARBON CATABOLITE REPRESSOR PROTEIN 4 HOMOLOG 6"/>
    <property type="match status" value="1"/>
</dbReference>
<dbReference type="GO" id="GO:0000175">
    <property type="term" value="F:3'-5'-RNA exonuclease activity"/>
    <property type="evidence" value="ECO:0007669"/>
    <property type="project" value="TreeGrafter"/>
</dbReference>
<comment type="similarity">
    <text evidence="3 11">Belongs to the glycosyl hydrolase 17 family.</text>
</comment>
<evidence type="ECO:0000256" key="9">
    <source>
        <dbReference type="ARBA" id="ARBA00023157"/>
    </source>
</evidence>
<dbReference type="GO" id="GO:0098552">
    <property type="term" value="C:side of membrane"/>
    <property type="evidence" value="ECO:0007669"/>
    <property type="project" value="UniProtKB-KW"/>
</dbReference>
<dbReference type="EMBL" id="AWUE01018406">
    <property type="protein sequence ID" value="OMO80655.1"/>
    <property type="molecule type" value="Genomic_DNA"/>
</dbReference>
<evidence type="ECO:0000256" key="14">
    <source>
        <dbReference type="SAM" id="SignalP"/>
    </source>
</evidence>
<reference evidence="17" key="1">
    <citation type="submission" date="2013-09" db="EMBL/GenBank/DDBJ databases">
        <title>Corchorus olitorius genome sequencing.</title>
        <authorList>
            <person name="Alam M."/>
            <person name="Haque M.S."/>
            <person name="Islam M.S."/>
            <person name="Emdad E.M."/>
            <person name="Islam M.M."/>
            <person name="Ahmed B."/>
            <person name="Halim A."/>
            <person name="Hossen Q.M.M."/>
            <person name="Hossain M.Z."/>
            <person name="Ahmed R."/>
            <person name="Khan M.M."/>
            <person name="Islam R."/>
            <person name="Rashid M.M."/>
            <person name="Khan S.A."/>
            <person name="Rahman M.S."/>
            <person name="Alam M."/>
            <person name="Yahiya A.S."/>
            <person name="Khan M.S."/>
            <person name="Azam M.S."/>
            <person name="Haque T."/>
            <person name="Lashkar M.Z.H."/>
            <person name="Akhand A.I."/>
            <person name="Morshed G."/>
            <person name="Roy S."/>
            <person name="Uddin K.S."/>
            <person name="Rabeya T."/>
            <person name="Hossain A.S."/>
            <person name="Chowdhury A."/>
            <person name="Snigdha A.R."/>
            <person name="Mortoza M.S."/>
            <person name="Matin S.A."/>
            <person name="Hoque S.M.E."/>
            <person name="Islam M.K."/>
            <person name="Roy D.K."/>
            <person name="Haider R."/>
            <person name="Moosa M.M."/>
            <person name="Elias S.M."/>
            <person name="Hasan A.M."/>
            <person name="Jahan S."/>
            <person name="Shafiuddin M."/>
            <person name="Mahmood N."/>
            <person name="Shommy N.S."/>
        </authorList>
    </citation>
    <scope>NUCLEOTIDE SEQUENCE [LARGE SCALE GENOMIC DNA]</scope>
    <source>
        <strain evidence="17">cv. O-4</strain>
    </source>
</reference>
<evidence type="ECO:0000256" key="1">
    <source>
        <dbReference type="ARBA" id="ARBA00000382"/>
    </source>
</evidence>
<dbReference type="FunFam" id="3.20.20.80:FF:000002">
    <property type="entry name" value="Glucan endo-1,3-beta-glucosidase 3"/>
    <property type="match status" value="1"/>
</dbReference>
<dbReference type="Gene3D" id="3.60.10.10">
    <property type="entry name" value="Endonuclease/exonuclease/phosphatase"/>
    <property type="match status" value="2"/>
</dbReference>
<evidence type="ECO:0000256" key="4">
    <source>
        <dbReference type="ARBA" id="ARBA00012780"/>
    </source>
</evidence>
<evidence type="ECO:0000256" key="7">
    <source>
        <dbReference type="ARBA" id="ARBA00022801"/>
    </source>
</evidence>
<comment type="subcellular location">
    <subcellularLocation>
        <location evidence="2">Cell membrane</location>
        <topology evidence="2">Lipid-anchor</topology>
        <topology evidence="2">GPI-anchor</topology>
    </subcellularLocation>
</comment>
<feature type="domain" description="X8" evidence="15">
    <location>
        <begin position="352"/>
        <end position="434"/>
    </location>
</feature>
<dbReference type="Pfam" id="PF00332">
    <property type="entry name" value="Glyco_hydro_17"/>
    <property type="match status" value="1"/>
</dbReference>
<evidence type="ECO:0000313" key="16">
    <source>
        <dbReference type="EMBL" id="OMO80655.1"/>
    </source>
</evidence>
<keyword evidence="8" id="KW-0611">Plant defense</keyword>
<evidence type="ECO:0000256" key="12">
    <source>
        <dbReference type="RuleBase" id="RU004336"/>
    </source>
</evidence>
<keyword evidence="5" id="KW-0472">Membrane</keyword>
<evidence type="ECO:0000256" key="5">
    <source>
        <dbReference type="ARBA" id="ARBA00022622"/>
    </source>
</evidence>
<dbReference type="Gene3D" id="1.20.58.1040">
    <property type="match status" value="1"/>
</dbReference>
<dbReference type="Proteomes" id="UP000187203">
    <property type="component" value="Unassembled WGS sequence"/>
</dbReference>
<feature type="compositionally biased region" description="Polar residues" evidence="13">
    <location>
        <begin position="1061"/>
        <end position="1077"/>
    </location>
</feature>
<dbReference type="PROSITE" id="PS00587">
    <property type="entry name" value="GLYCOSYL_HYDROL_F17"/>
    <property type="match status" value="1"/>
</dbReference>